<dbReference type="AlphaFoldDB" id="A0A8J6TN87"/>
<comment type="caution">
    <text evidence="6">The sequence shown here is derived from an EMBL/GenBank/DDBJ whole genome shotgun (WGS) entry which is preliminary data.</text>
</comment>
<accession>A0A8J6TN87</accession>
<keyword evidence="3 5" id="KW-1133">Transmembrane helix</keyword>
<evidence type="ECO:0000256" key="2">
    <source>
        <dbReference type="ARBA" id="ARBA00022692"/>
    </source>
</evidence>
<name>A0A8J6TN87_9BACT</name>
<evidence type="ECO:0000256" key="5">
    <source>
        <dbReference type="RuleBase" id="RU363041"/>
    </source>
</evidence>
<proteinExistence type="inferred from homology"/>
<comment type="similarity">
    <text evidence="5">Belongs to the 4-toluene sulfonate uptake permease (TSUP) (TC 2.A.102) family.</text>
</comment>
<evidence type="ECO:0000256" key="4">
    <source>
        <dbReference type="ARBA" id="ARBA00023136"/>
    </source>
</evidence>
<keyword evidence="4 5" id="KW-0472">Membrane</keyword>
<comment type="subcellular location">
    <subcellularLocation>
        <location evidence="5">Cell membrane</location>
        <topology evidence="5">Multi-pass membrane protein</topology>
    </subcellularLocation>
    <subcellularLocation>
        <location evidence="1">Membrane</location>
        <topology evidence="1">Multi-pass membrane protein</topology>
    </subcellularLocation>
</comment>
<feature type="transmembrane region" description="Helical" evidence="5">
    <location>
        <begin position="17"/>
        <end position="38"/>
    </location>
</feature>
<dbReference type="Proteomes" id="UP000603434">
    <property type="component" value="Unassembled WGS sequence"/>
</dbReference>
<dbReference type="InterPro" id="IPR002781">
    <property type="entry name" value="TM_pro_TauE-like"/>
</dbReference>
<keyword evidence="5" id="KW-1003">Cell membrane</keyword>
<feature type="transmembrane region" description="Helical" evidence="5">
    <location>
        <begin position="269"/>
        <end position="287"/>
    </location>
</feature>
<evidence type="ECO:0000256" key="3">
    <source>
        <dbReference type="ARBA" id="ARBA00022989"/>
    </source>
</evidence>
<organism evidence="6 7">
    <name type="scientific">Candidatus Desulfatibia profunda</name>
    <dbReference type="NCBI Taxonomy" id="2841695"/>
    <lineage>
        <taxon>Bacteria</taxon>
        <taxon>Pseudomonadati</taxon>
        <taxon>Thermodesulfobacteriota</taxon>
        <taxon>Desulfobacteria</taxon>
        <taxon>Desulfobacterales</taxon>
        <taxon>Desulfobacterales incertae sedis</taxon>
        <taxon>Candidatus Desulfatibia</taxon>
    </lineage>
</organism>
<dbReference type="PANTHER" id="PTHR43483:SF3">
    <property type="entry name" value="MEMBRANE TRANSPORTER PROTEIN HI_0806-RELATED"/>
    <property type="match status" value="1"/>
</dbReference>
<dbReference type="EMBL" id="JACNJH010000214">
    <property type="protein sequence ID" value="MBC8362739.1"/>
    <property type="molecule type" value="Genomic_DNA"/>
</dbReference>
<evidence type="ECO:0000313" key="6">
    <source>
        <dbReference type="EMBL" id="MBC8362739.1"/>
    </source>
</evidence>
<protein>
    <recommendedName>
        <fullName evidence="5">Probable membrane transporter protein</fullName>
    </recommendedName>
</protein>
<evidence type="ECO:0000313" key="7">
    <source>
        <dbReference type="Proteomes" id="UP000603434"/>
    </source>
</evidence>
<sequence>MFFETAGIEVAPWIPPLVAFTISFFTSMGGVSGAFLLLPFQMSFLGYTNPSVSATNQLFNIVAIPSGVYRYCKEGRMVWPLTWVVVAGTLPGVFIGAVVRVAYLPDPKDFKLFAAAVLLYIGLKMIRDLLQKAAGGQDKTSSEKRFQDLVRNYRKKAANAETAGRESLPVVTITHFNRKRLGYTFYGEQFDVSFWGIFALSFIVGIIGGIYGIGGGSIIAPFFVTFFGLPVYTVAGAALMGTFVTSVAGVGFYQAIAPFYPHMSVAPDWFLGVLFGLGGMAGMYLGARFQKFVPAKTIKWMLAVIIVFTAFKYVASFLGL</sequence>
<feature type="transmembrane region" description="Helical" evidence="5">
    <location>
        <begin position="194"/>
        <end position="224"/>
    </location>
</feature>
<dbReference type="PANTHER" id="PTHR43483">
    <property type="entry name" value="MEMBRANE TRANSPORTER PROTEIN HI_0806-RELATED"/>
    <property type="match status" value="1"/>
</dbReference>
<keyword evidence="2 5" id="KW-0812">Transmembrane</keyword>
<dbReference type="Pfam" id="PF01925">
    <property type="entry name" value="TauE"/>
    <property type="match status" value="1"/>
</dbReference>
<reference evidence="6 7" key="1">
    <citation type="submission" date="2020-08" db="EMBL/GenBank/DDBJ databases">
        <title>Bridging the membrane lipid divide: bacteria of the FCB group superphylum have the potential to synthesize archaeal ether lipids.</title>
        <authorList>
            <person name="Villanueva L."/>
            <person name="Von Meijenfeldt F.A.B."/>
            <person name="Westbye A.B."/>
            <person name="Yadav S."/>
            <person name="Hopmans E.C."/>
            <person name="Dutilh B.E."/>
            <person name="Sinninghe Damste J.S."/>
        </authorList>
    </citation>
    <scope>NUCLEOTIDE SEQUENCE [LARGE SCALE GENOMIC DNA]</scope>
    <source>
        <strain evidence="6">NIOZ-UU30</strain>
    </source>
</reference>
<feature type="transmembrane region" description="Helical" evidence="5">
    <location>
        <begin position="231"/>
        <end position="257"/>
    </location>
</feature>
<evidence type="ECO:0000256" key="1">
    <source>
        <dbReference type="ARBA" id="ARBA00004141"/>
    </source>
</evidence>
<dbReference type="GO" id="GO:0005886">
    <property type="term" value="C:plasma membrane"/>
    <property type="evidence" value="ECO:0007669"/>
    <property type="project" value="UniProtKB-SubCell"/>
</dbReference>
<gene>
    <name evidence="6" type="ORF">H8E23_15245</name>
</gene>
<feature type="transmembrane region" description="Helical" evidence="5">
    <location>
        <begin position="78"/>
        <end position="103"/>
    </location>
</feature>
<feature type="transmembrane region" description="Helical" evidence="5">
    <location>
        <begin position="299"/>
        <end position="318"/>
    </location>
</feature>